<proteinExistence type="predicted"/>
<dbReference type="EMBL" id="JBFXLS010000114">
    <property type="protein sequence ID" value="KAL2815250.1"/>
    <property type="molecule type" value="Genomic_DNA"/>
</dbReference>
<reference evidence="1 2" key="1">
    <citation type="submission" date="2024-07" db="EMBL/GenBank/DDBJ databases">
        <title>Section-level genome sequencing and comparative genomics of Aspergillus sections Usti and Cavernicolus.</title>
        <authorList>
            <consortium name="Lawrence Berkeley National Laboratory"/>
            <person name="Nybo J.L."/>
            <person name="Vesth T.C."/>
            <person name="Theobald S."/>
            <person name="Frisvad J.C."/>
            <person name="Larsen T.O."/>
            <person name="Kjaerboelling I."/>
            <person name="Rothschild-Mancinelli K."/>
            <person name="Lyhne E.K."/>
            <person name="Kogle M.E."/>
            <person name="Barry K."/>
            <person name="Clum A."/>
            <person name="Na H."/>
            <person name="Ledsgaard L."/>
            <person name="Lin J."/>
            <person name="Lipzen A."/>
            <person name="Kuo A."/>
            <person name="Riley R."/>
            <person name="Mondo S."/>
            <person name="LaButti K."/>
            <person name="Haridas S."/>
            <person name="Pangalinan J."/>
            <person name="Salamov A.A."/>
            <person name="Simmons B.A."/>
            <person name="Magnuson J.K."/>
            <person name="Chen J."/>
            <person name="Drula E."/>
            <person name="Henrissat B."/>
            <person name="Wiebenga A."/>
            <person name="Lubbers R.J."/>
            <person name="Gomes A.C."/>
            <person name="Makela M.R."/>
            <person name="Stajich J."/>
            <person name="Grigoriev I.V."/>
            <person name="Mortensen U.H."/>
            <person name="De vries R.P."/>
            <person name="Baker S.E."/>
            <person name="Andersen M.R."/>
        </authorList>
    </citation>
    <scope>NUCLEOTIDE SEQUENCE [LARGE SCALE GENOMIC DNA]</scope>
    <source>
        <strain evidence="1 2">CBS 600.67</strain>
    </source>
</reference>
<evidence type="ECO:0000313" key="1">
    <source>
        <dbReference type="EMBL" id="KAL2815250.1"/>
    </source>
</evidence>
<protein>
    <submittedName>
        <fullName evidence="1">Uncharacterized protein</fullName>
    </submittedName>
</protein>
<gene>
    <name evidence="1" type="ORF">BDW59DRAFT_16410</name>
</gene>
<name>A0ABR4HIT8_9EURO</name>
<comment type="caution">
    <text evidence="1">The sequence shown here is derived from an EMBL/GenBank/DDBJ whole genome shotgun (WGS) entry which is preliminary data.</text>
</comment>
<keyword evidence="2" id="KW-1185">Reference proteome</keyword>
<organism evidence="1 2">
    <name type="scientific">Aspergillus cavernicola</name>
    <dbReference type="NCBI Taxonomy" id="176166"/>
    <lineage>
        <taxon>Eukaryota</taxon>
        <taxon>Fungi</taxon>
        <taxon>Dikarya</taxon>
        <taxon>Ascomycota</taxon>
        <taxon>Pezizomycotina</taxon>
        <taxon>Eurotiomycetes</taxon>
        <taxon>Eurotiomycetidae</taxon>
        <taxon>Eurotiales</taxon>
        <taxon>Aspergillaceae</taxon>
        <taxon>Aspergillus</taxon>
        <taxon>Aspergillus subgen. Nidulantes</taxon>
    </lineage>
</organism>
<sequence length="274" mass="30693">MVYIHYIASNPSSPAPQPLSTWVAISPNRNTADTLFRILQDNQGRTLKVPTARKGEATLTPQGIERLSPKLWVLHTKESLDNMACLSAPAFHEVDAVFSPVAGKLFLYRMEDSQSLASVPLPQICDIDHDYISGGSFFIRRCGYPNTFWYCCGNLICLSTTKRSRFVITIADENANKDKTPMIDRDQVTIQWIDQDASKLVGVDTNEWLTVKAKDSKIFRFSDFQGRFHLGNEGTEHNPGPASLTTNLDVVCWSSPHVFHDSFELCYGIAPCDE</sequence>
<evidence type="ECO:0000313" key="2">
    <source>
        <dbReference type="Proteomes" id="UP001610335"/>
    </source>
</evidence>
<dbReference type="Proteomes" id="UP001610335">
    <property type="component" value="Unassembled WGS sequence"/>
</dbReference>
<accession>A0ABR4HIT8</accession>